<accession>A0A1L3JAG7</accession>
<gene>
    <name evidence="4" type="ORF">LPB140_04145</name>
</gene>
<dbReference type="GO" id="GO:1901170">
    <property type="term" value="P:naphthalene catabolic process"/>
    <property type="evidence" value="ECO:0007669"/>
    <property type="project" value="InterPro"/>
</dbReference>
<sequence length="202" mass="22871">MSKRIEFFFDLSSPWTCLAFHNIRPIIQENDAQIIWRPILVGGIFNAVNKSVYAMREDLGGPKMRHYMKSLKDWSKWSGVEMNFPSAHHPLKSVLAMRVCCALEDNQPALEKFMEIAFADHFAHQVNLDDAEILAQSIAKAGFDAQDILQQTQSQEVKDRLRHNGEELISRGGYGSPSIFVDGDDMYFGNDQLPLIAAKLKA</sequence>
<dbReference type="InterPro" id="IPR001853">
    <property type="entry name" value="DSBA-like_thioredoxin_dom"/>
</dbReference>
<dbReference type="GO" id="GO:0004602">
    <property type="term" value="F:glutathione peroxidase activity"/>
    <property type="evidence" value="ECO:0007669"/>
    <property type="project" value="TreeGrafter"/>
</dbReference>
<dbReference type="AlphaFoldDB" id="A0A1L3JAG7"/>
<dbReference type="PANTHER" id="PTHR42943">
    <property type="entry name" value="GLUTATHIONE S-TRANSFERASE KAPPA"/>
    <property type="match status" value="1"/>
</dbReference>
<evidence type="ECO:0000313" key="4">
    <source>
        <dbReference type="EMBL" id="APG62130.1"/>
    </source>
</evidence>
<dbReference type="Gene3D" id="3.40.30.10">
    <property type="entry name" value="Glutaredoxin"/>
    <property type="match status" value="1"/>
</dbReference>
<evidence type="ECO:0000256" key="1">
    <source>
        <dbReference type="PIRNR" id="PIRNR006386"/>
    </source>
</evidence>
<dbReference type="PANTHER" id="PTHR42943:SF2">
    <property type="entry name" value="GLUTATHIONE S-TRANSFERASE KAPPA 1"/>
    <property type="match status" value="1"/>
</dbReference>
<dbReference type="CDD" id="cd03022">
    <property type="entry name" value="DsbA_HCCA_Iso"/>
    <property type="match status" value="1"/>
</dbReference>
<keyword evidence="1 4" id="KW-0413">Isomerase</keyword>
<dbReference type="GO" id="GO:0004364">
    <property type="term" value="F:glutathione transferase activity"/>
    <property type="evidence" value="ECO:0007669"/>
    <property type="project" value="TreeGrafter"/>
</dbReference>
<dbReference type="InterPro" id="IPR044087">
    <property type="entry name" value="NahD-like"/>
</dbReference>
<dbReference type="SUPFAM" id="SSF52833">
    <property type="entry name" value="Thioredoxin-like"/>
    <property type="match status" value="1"/>
</dbReference>
<organism evidence="4 5">
    <name type="scientific">Sphingorhabdus lutea</name>
    <dbReference type="NCBI Taxonomy" id="1913578"/>
    <lineage>
        <taxon>Bacteria</taxon>
        <taxon>Pseudomonadati</taxon>
        <taxon>Pseudomonadota</taxon>
        <taxon>Alphaproteobacteria</taxon>
        <taxon>Sphingomonadales</taxon>
        <taxon>Sphingomonadaceae</taxon>
        <taxon>Sphingorhabdus</taxon>
    </lineage>
</organism>
<keyword evidence="5" id="KW-1185">Reference proteome</keyword>
<comment type="similarity">
    <text evidence="1">Belongs to the GST superfamily. NadH family.</text>
</comment>
<dbReference type="PIRSF" id="PIRSF006386">
    <property type="entry name" value="HCCAis_GSTk"/>
    <property type="match status" value="1"/>
</dbReference>
<dbReference type="OrthoDB" id="5244108at2"/>
<dbReference type="GO" id="GO:0018845">
    <property type="term" value="F:2-hydroxychromene-2-carboxylate isomerase activity"/>
    <property type="evidence" value="ECO:0007669"/>
    <property type="project" value="UniProtKB-UniRule"/>
</dbReference>
<feature type="active site" description="Nucleophile" evidence="2">
    <location>
        <position position="13"/>
    </location>
</feature>
<reference evidence="4 5" key="1">
    <citation type="submission" date="2016-11" db="EMBL/GenBank/DDBJ databases">
        <title>Sphingorhabdus sp. LPB0140, isolated from marine environment.</title>
        <authorList>
            <person name="Kim E."/>
            <person name="Yi H."/>
        </authorList>
    </citation>
    <scope>NUCLEOTIDE SEQUENCE [LARGE SCALE GENOMIC DNA]</scope>
    <source>
        <strain evidence="4 5">LPB0140</strain>
    </source>
</reference>
<dbReference type="InterPro" id="IPR014440">
    <property type="entry name" value="HCCAis_GSTk"/>
</dbReference>
<feature type="domain" description="DSBA-like thioredoxin" evidence="3">
    <location>
        <begin position="5"/>
        <end position="200"/>
    </location>
</feature>
<dbReference type="InterPro" id="IPR051924">
    <property type="entry name" value="GST_Kappa/NadH"/>
</dbReference>
<proteinExistence type="inferred from homology"/>
<dbReference type="EC" id="5.99.1.4" evidence="1"/>
<comment type="catalytic activity">
    <reaction evidence="1">
        <text>2-hydroxychromene-2-carboxylate = (3E)-4-(2-hydroxyphenyl)-2-oxobut-3-enoate</text>
        <dbReference type="Rhea" id="RHEA:27401"/>
        <dbReference type="ChEBI" id="CHEBI:59350"/>
        <dbReference type="ChEBI" id="CHEBI:59353"/>
        <dbReference type="EC" id="5.99.1.4"/>
    </reaction>
</comment>
<dbReference type="RefSeq" id="WP_072558780.1">
    <property type="nucleotide sequence ID" value="NZ_CP018154.1"/>
</dbReference>
<name>A0A1L3JAG7_9SPHN</name>
<dbReference type="STRING" id="1913578.LPB140_04145"/>
<dbReference type="Proteomes" id="UP000242561">
    <property type="component" value="Chromosome"/>
</dbReference>
<dbReference type="EMBL" id="CP018154">
    <property type="protein sequence ID" value="APG62130.1"/>
    <property type="molecule type" value="Genomic_DNA"/>
</dbReference>
<evidence type="ECO:0000256" key="2">
    <source>
        <dbReference type="PIRSR" id="PIRSR006386-1"/>
    </source>
</evidence>
<dbReference type="KEGG" id="sphl:LPB140_04145"/>
<dbReference type="InterPro" id="IPR036249">
    <property type="entry name" value="Thioredoxin-like_sf"/>
</dbReference>
<evidence type="ECO:0000259" key="3">
    <source>
        <dbReference type="Pfam" id="PF01323"/>
    </source>
</evidence>
<evidence type="ECO:0000313" key="5">
    <source>
        <dbReference type="Proteomes" id="UP000242561"/>
    </source>
</evidence>
<dbReference type="Pfam" id="PF01323">
    <property type="entry name" value="DSBA"/>
    <property type="match status" value="1"/>
</dbReference>
<dbReference type="GO" id="GO:0006749">
    <property type="term" value="P:glutathione metabolic process"/>
    <property type="evidence" value="ECO:0007669"/>
    <property type="project" value="TreeGrafter"/>
</dbReference>
<protein>
    <recommendedName>
        <fullName evidence="1">2-hydroxychromene-2-carboxylate isomerase</fullName>
        <ecNumber evidence="1">5.99.1.4</ecNumber>
    </recommendedName>
</protein>